<reference evidence="4 5" key="1">
    <citation type="submission" date="2016-05" db="EMBL/GenBank/DDBJ databases">
        <authorList>
            <person name="Lavstsen T."/>
            <person name="Jespersen J.S."/>
        </authorList>
    </citation>
    <scope>NUCLEOTIDE SEQUENCE [LARGE SCALE GENOMIC DNA]</scope>
    <source>
        <strain evidence="4 5">B7-9</strain>
    </source>
</reference>
<feature type="repeat" description="TPR" evidence="3">
    <location>
        <begin position="10"/>
        <end position="43"/>
    </location>
</feature>
<keyword evidence="5" id="KW-1185">Reference proteome</keyword>
<dbReference type="InterPro" id="IPR051685">
    <property type="entry name" value="Ycf3/AcsC/BcsC/TPR_MFPF"/>
</dbReference>
<dbReference type="RefSeq" id="WP_172450466.1">
    <property type="nucleotide sequence ID" value="NZ_LYXE01000012.1"/>
</dbReference>
<evidence type="ECO:0000256" key="1">
    <source>
        <dbReference type="ARBA" id="ARBA00022737"/>
    </source>
</evidence>
<dbReference type="InterPro" id="IPR011990">
    <property type="entry name" value="TPR-like_helical_dom_sf"/>
</dbReference>
<proteinExistence type="predicted"/>
<dbReference type="PROSITE" id="PS50005">
    <property type="entry name" value="TPR"/>
    <property type="match status" value="3"/>
</dbReference>
<organism evidence="4 5">
    <name type="scientific">Candidatus Chloroploca asiatica</name>
    <dbReference type="NCBI Taxonomy" id="1506545"/>
    <lineage>
        <taxon>Bacteria</taxon>
        <taxon>Bacillati</taxon>
        <taxon>Chloroflexota</taxon>
        <taxon>Chloroflexia</taxon>
        <taxon>Chloroflexales</taxon>
        <taxon>Chloroflexineae</taxon>
        <taxon>Oscillochloridaceae</taxon>
        <taxon>Candidatus Chloroploca</taxon>
    </lineage>
</organism>
<dbReference type="InterPro" id="IPR019734">
    <property type="entry name" value="TPR_rpt"/>
</dbReference>
<keyword evidence="1" id="KW-0677">Repeat</keyword>
<dbReference type="Gene3D" id="1.25.40.10">
    <property type="entry name" value="Tetratricopeptide repeat domain"/>
    <property type="match status" value="2"/>
</dbReference>
<name>A0A2H3KRN6_9CHLR</name>
<evidence type="ECO:0000313" key="5">
    <source>
        <dbReference type="Proteomes" id="UP000220922"/>
    </source>
</evidence>
<gene>
    <name evidence="4" type="ORF">A9Q02_21205</name>
</gene>
<dbReference type="Proteomes" id="UP000220922">
    <property type="component" value="Unassembled WGS sequence"/>
</dbReference>
<keyword evidence="2 3" id="KW-0802">TPR repeat</keyword>
<dbReference type="EMBL" id="LYXE01000012">
    <property type="protein sequence ID" value="PDW01176.1"/>
    <property type="molecule type" value="Genomic_DNA"/>
</dbReference>
<dbReference type="Pfam" id="PF13432">
    <property type="entry name" value="TPR_16"/>
    <property type="match status" value="2"/>
</dbReference>
<feature type="repeat" description="TPR" evidence="3">
    <location>
        <begin position="77"/>
        <end position="110"/>
    </location>
</feature>
<sequence>MEDERNRADGVRYLQRGLALERANRINEAVEQYRQAIAINPHLREAHNALGFYYQRSGLLAKAADAFHTVASLDGDFLAYFNLGYVLVELERYEDALEAFASCLRQAPEDAATHFELALIYLSRNEYTEALSHLQLPLTNYPEDWEVHNLLGRCLLGLRRYDEAVAALGRSLLLAGTPFAQAEVIENINTVERHREFRNLNTVKDQLYAREGVIYLGSAADDGLHVHEHHDFHFTYVDVATTLQRLNALASSSRWQFTAILAVDTLARPLAQAIAELLHTPLKTAEDLSEQDRVLLIFAVAREAELLLLTVEHLPCQATAFCLGLNWLRHSKLLPDVVGIVARGTCSVPWESELRQLRAEGARPEAVLECIARATMTIHTTVASTPIDPNLPRQIRYYTRVHRRVNVLGHE</sequence>
<accession>A0A2H3KRN6</accession>
<dbReference type="PANTHER" id="PTHR44943">
    <property type="entry name" value="CELLULOSE SYNTHASE OPERON PROTEIN C"/>
    <property type="match status" value="1"/>
</dbReference>
<feature type="repeat" description="TPR" evidence="3">
    <location>
        <begin position="111"/>
        <end position="144"/>
    </location>
</feature>
<comment type="caution">
    <text evidence="4">The sequence shown here is derived from an EMBL/GenBank/DDBJ whole genome shotgun (WGS) entry which is preliminary data.</text>
</comment>
<dbReference type="PROSITE" id="PS50293">
    <property type="entry name" value="TPR_REGION"/>
    <property type="match status" value="1"/>
</dbReference>
<protein>
    <submittedName>
        <fullName evidence="4">Uncharacterized protein</fullName>
    </submittedName>
</protein>
<dbReference type="SMART" id="SM00028">
    <property type="entry name" value="TPR"/>
    <property type="match status" value="5"/>
</dbReference>
<dbReference type="SUPFAM" id="SSF48452">
    <property type="entry name" value="TPR-like"/>
    <property type="match status" value="1"/>
</dbReference>
<dbReference type="AlphaFoldDB" id="A0A2H3KRN6"/>
<dbReference type="Pfam" id="PF13414">
    <property type="entry name" value="TPR_11"/>
    <property type="match status" value="1"/>
</dbReference>
<evidence type="ECO:0000256" key="2">
    <source>
        <dbReference type="ARBA" id="ARBA00022803"/>
    </source>
</evidence>
<evidence type="ECO:0000313" key="4">
    <source>
        <dbReference type="EMBL" id="PDW01176.1"/>
    </source>
</evidence>
<dbReference type="PANTHER" id="PTHR44943:SF8">
    <property type="entry name" value="TPR REPEAT-CONTAINING PROTEIN MJ0263"/>
    <property type="match status" value="1"/>
</dbReference>
<evidence type="ECO:0000256" key="3">
    <source>
        <dbReference type="PROSITE-ProRule" id="PRU00339"/>
    </source>
</evidence>